<dbReference type="RefSeq" id="WP_094826756.1">
    <property type="nucleotide sequence ID" value="NZ_NEVL01000003.1"/>
</dbReference>
<dbReference type="SUPFAM" id="SSF54909">
    <property type="entry name" value="Dimeric alpha+beta barrel"/>
    <property type="match status" value="1"/>
</dbReference>
<dbReference type="InterPro" id="IPR009874">
    <property type="entry name" value="DUF1428"/>
</dbReference>
<dbReference type="Pfam" id="PF07237">
    <property type="entry name" value="DUF1428"/>
    <property type="match status" value="1"/>
</dbReference>
<protein>
    <submittedName>
        <fullName evidence="1">RNA signal recognition particle</fullName>
    </submittedName>
</protein>
<gene>
    <name evidence="1" type="ORF">CEG14_12965</name>
</gene>
<accession>A0A261SEW7</accession>
<dbReference type="PIRSF" id="PIRSF007028">
    <property type="entry name" value="UCP007028"/>
    <property type="match status" value="1"/>
</dbReference>
<dbReference type="EMBL" id="NEVL01000003">
    <property type="protein sequence ID" value="OZI35948.1"/>
    <property type="molecule type" value="Genomic_DNA"/>
</dbReference>
<dbReference type="AlphaFoldDB" id="A0A261SEW7"/>
<evidence type="ECO:0000313" key="2">
    <source>
        <dbReference type="Proteomes" id="UP000217005"/>
    </source>
</evidence>
<evidence type="ECO:0000313" key="1">
    <source>
        <dbReference type="EMBL" id="OZI35948.1"/>
    </source>
</evidence>
<comment type="caution">
    <text evidence="1">The sequence shown here is derived from an EMBL/GenBank/DDBJ whole genome shotgun (WGS) entry which is preliminary data.</text>
</comment>
<dbReference type="Proteomes" id="UP000217005">
    <property type="component" value="Unassembled WGS sequence"/>
</dbReference>
<dbReference type="Gene3D" id="3.30.70.100">
    <property type="match status" value="1"/>
</dbReference>
<organism evidence="1 2">
    <name type="scientific">Bordetella genomosp. 1</name>
    <dbReference type="NCBI Taxonomy" id="1395607"/>
    <lineage>
        <taxon>Bacteria</taxon>
        <taxon>Pseudomonadati</taxon>
        <taxon>Pseudomonadota</taxon>
        <taxon>Betaproteobacteria</taxon>
        <taxon>Burkholderiales</taxon>
        <taxon>Alcaligenaceae</taxon>
        <taxon>Bordetella</taxon>
    </lineage>
</organism>
<proteinExistence type="predicted"/>
<sequence>MTQSNEQYVDGFLLVVPNDKIEAYRAMATRAAEVWKEHGALDYRECVGDQLDNEGHVNFRGLSGAGEGETVVFAWIVYANRAERDRVNTAVMADPRLNCEGYENVFDLKRMAWGGFRTLVQL</sequence>
<dbReference type="OrthoDB" id="9792392at2"/>
<dbReference type="InterPro" id="IPR011008">
    <property type="entry name" value="Dimeric_a/b-barrel"/>
</dbReference>
<name>A0A261SEW7_9BORD</name>
<reference evidence="1 2" key="1">
    <citation type="submission" date="2017-05" db="EMBL/GenBank/DDBJ databases">
        <title>Complete and WGS of Bordetella genogroups.</title>
        <authorList>
            <person name="Spilker T."/>
            <person name="LiPuma J."/>
        </authorList>
    </citation>
    <scope>NUCLEOTIDE SEQUENCE [LARGE SCALE GENOMIC DNA]</scope>
    <source>
        <strain evidence="1 2">AU17610</strain>
    </source>
</reference>